<dbReference type="RefSeq" id="WP_091102962.1">
    <property type="nucleotide sequence ID" value="NZ_FOBF01000012.1"/>
</dbReference>
<dbReference type="GO" id="GO:0006355">
    <property type="term" value="P:regulation of DNA-templated transcription"/>
    <property type="evidence" value="ECO:0007669"/>
    <property type="project" value="InterPro"/>
</dbReference>
<evidence type="ECO:0000256" key="1">
    <source>
        <dbReference type="SAM" id="MobiDB-lite"/>
    </source>
</evidence>
<dbReference type="Proteomes" id="UP000198953">
    <property type="component" value="Unassembled WGS sequence"/>
</dbReference>
<dbReference type="CDD" id="cd06170">
    <property type="entry name" value="LuxR_C_like"/>
    <property type="match status" value="1"/>
</dbReference>
<dbReference type="Gene3D" id="1.10.10.10">
    <property type="entry name" value="Winged helix-like DNA-binding domain superfamily/Winged helix DNA-binding domain"/>
    <property type="match status" value="1"/>
</dbReference>
<feature type="domain" description="HTH luxR-type" evidence="2">
    <location>
        <begin position="714"/>
        <end position="779"/>
    </location>
</feature>
<dbReference type="Gene3D" id="1.25.40.10">
    <property type="entry name" value="Tetratricopeptide repeat domain"/>
    <property type="match status" value="1"/>
</dbReference>
<dbReference type="SUPFAM" id="SSF46894">
    <property type="entry name" value="C-terminal effector domain of the bipartite response regulators"/>
    <property type="match status" value="1"/>
</dbReference>
<dbReference type="GO" id="GO:0043531">
    <property type="term" value="F:ADP binding"/>
    <property type="evidence" value="ECO:0007669"/>
    <property type="project" value="InterPro"/>
</dbReference>
<dbReference type="InterPro" id="IPR002182">
    <property type="entry name" value="NB-ARC"/>
</dbReference>
<protein>
    <submittedName>
        <fullName evidence="3">Predicted ATPase</fullName>
    </submittedName>
</protein>
<dbReference type="SMART" id="SM00421">
    <property type="entry name" value="HTH_LUXR"/>
    <property type="match status" value="1"/>
</dbReference>
<dbReference type="PRINTS" id="PR00364">
    <property type="entry name" value="DISEASERSIST"/>
</dbReference>
<dbReference type="InterPro" id="IPR011990">
    <property type="entry name" value="TPR-like_helical_dom_sf"/>
</dbReference>
<dbReference type="InterPro" id="IPR058852">
    <property type="entry name" value="HTH_77"/>
</dbReference>
<evidence type="ECO:0000313" key="4">
    <source>
        <dbReference type="Proteomes" id="UP000198953"/>
    </source>
</evidence>
<feature type="region of interest" description="Disordered" evidence="1">
    <location>
        <begin position="702"/>
        <end position="723"/>
    </location>
</feature>
<name>A0A1H7XIV9_9ACTN</name>
<dbReference type="SUPFAM" id="SSF52540">
    <property type="entry name" value="P-loop containing nucleoside triphosphate hydrolases"/>
    <property type="match status" value="1"/>
</dbReference>
<dbReference type="Pfam" id="PF25872">
    <property type="entry name" value="HTH_77"/>
    <property type="match status" value="1"/>
</dbReference>
<dbReference type="PROSITE" id="PS50043">
    <property type="entry name" value="HTH_LUXR_2"/>
    <property type="match status" value="1"/>
</dbReference>
<dbReference type="AlphaFoldDB" id="A0A1H7XIV9"/>
<dbReference type="PANTHER" id="PTHR47691:SF3">
    <property type="entry name" value="HTH-TYPE TRANSCRIPTIONAL REGULATOR RV0890C-RELATED"/>
    <property type="match status" value="1"/>
</dbReference>
<dbReference type="EMBL" id="FOBF01000012">
    <property type="protein sequence ID" value="SEM33554.1"/>
    <property type="molecule type" value="Genomic_DNA"/>
</dbReference>
<dbReference type="Pfam" id="PF00931">
    <property type="entry name" value="NB-ARC"/>
    <property type="match status" value="1"/>
</dbReference>
<dbReference type="Pfam" id="PF00196">
    <property type="entry name" value="GerE"/>
    <property type="match status" value="1"/>
</dbReference>
<dbReference type="InterPro" id="IPR016032">
    <property type="entry name" value="Sig_transdc_resp-reg_C-effctor"/>
</dbReference>
<dbReference type="Pfam" id="PF13424">
    <property type="entry name" value="TPR_12"/>
    <property type="match status" value="1"/>
</dbReference>
<dbReference type="Gene3D" id="3.40.50.300">
    <property type="entry name" value="P-loop containing nucleotide triphosphate hydrolases"/>
    <property type="match status" value="1"/>
</dbReference>
<dbReference type="PRINTS" id="PR00038">
    <property type="entry name" value="HTHLUXR"/>
</dbReference>
<dbReference type="InterPro" id="IPR036388">
    <property type="entry name" value="WH-like_DNA-bd_sf"/>
</dbReference>
<dbReference type="STRING" id="46177.SAMN05660976_04831"/>
<reference evidence="3 4" key="1">
    <citation type="submission" date="2016-10" db="EMBL/GenBank/DDBJ databases">
        <authorList>
            <person name="de Groot N.N."/>
        </authorList>
    </citation>
    <scope>NUCLEOTIDE SEQUENCE [LARGE SCALE GENOMIC DNA]</scope>
    <source>
        <strain evidence="3 4">DSM 43357</strain>
    </source>
</reference>
<dbReference type="OrthoDB" id="3194665at2"/>
<dbReference type="PANTHER" id="PTHR47691">
    <property type="entry name" value="REGULATOR-RELATED"/>
    <property type="match status" value="1"/>
</dbReference>
<feature type="compositionally biased region" description="Basic and acidic residues" evidence="1">
    <location>
        <begin position="702"/>
        <end position="715"/>
    </location>
</feature>
<organism evidence="3 4">
    <name type="scientific">Nonomuraea pusilla</name>
    <dbReference type="NCBI Taxonomy" id="46177"/>
    <lineage>
        <taxon>Bacteria</taxon>
        <taxon>Bacillati</taxon>
        <taxon>Actinomycetota</taxon>
        <taxon>Actinomycetes</taxon>
        <taxon>Streptosporangiales</taxon>
        <taxon>Streptosporangiaceae</taxon>
        <taxon>Nonomuraea</taxon>
    </lineage>
</organism>
<dbReference type="InterPro" id="IPR000792">
    <property type="entry name" value="Tscrpt_reg_LuxR_C"/>
</dbReference>
<sequence>MTEVTRASRRRPTGRLPAEVTSFVGRRHEVSEVKRLLSSSRAVTLAGMGGVGKTRLAQRVGQEVCRAFRDGVWLVELAALENPGMLPRVVLEGLEVRDRTASPPMQVLVDHLRGKQALVILDNCEHLVEACATLVGTLLRAAPELRVLATSRQALGIAGESTMPVSTLPLPEPGGPRPSVESLMQWDAVRLFTERAQAVLPTFTVTPGNQDQVTEICRLLDGLPLGIELAAVRLRALSVQQLLDRLDDRFRLLTSGSRATLPRHQTLRALIDWSYGLCSEKERLLWDRVSVFAGDLDLDAAEAVCSGDGLAREEIMDLVIGLVEKSVLIREEHRPGVRYRLLDTVRQYGRERLAESGQEGALRRRHRDYYRDLAARARRELFGPAQVDWFTRLHLEHANLRTALEHSVTEQDEARTGLAMASDLLYHWITSYYLGEGRNWLERLLAAHTEKDDVRGRGLWAAAWLAVLEADTDSAARLLDESRRIGDLLGDESVRAYVALYSGMIEMWRGETRAAVGLYEEALAGHRACGDPAGTALALIRLSLACSFLGDSPRAIALGEECLALCDAHGEGWHRAYTTMALGVEVWRQGDADRAADLEKQSLAFNRSLDDPLGAGVNLEVLAWIAATQGHFQRAARLLGAVDTLWRTTGASLSGYGHLAEYHDACERATGDALGEQAYAAAFTRGARLPYDDALGYALQEDTKEEGAQDRKPGRADQQPLTRREMEIAQLVAQGMTNKEIAATLVIAQRTAEGHVEHILTKLGFNSRAQVAGWIGARNRAAEEPPGDAPA</sequence>
<dbReference type="InterPro" id="IPR027417">
    <property type="entry name" value="P-loop_NTPase"/>
</dbReference>
<keyword evidence="4" id="KW-1185">Reference proteome</keyword>
<dbReference type="GO" id="GO:0003677">
    <property type="term" value="F:DNA binding"/>
    <property type="evidence" value="ECO:0007669"/>
    <property type="project" value="InterPro"/>
</dbReference>
<gene>
    <name evidence="3" type="ORF">SAMN05660976_04831</name>
</gene>
<evidence type="ECO:0000313" key="3">
    <source>
        <dbReference type="EMBL" id="SEM33554.1"/>
    </source>
</evidence>
<accession>A0A1H7XIV9</accession>
<proteinExistence type="predicted"/>
<evidence type="ECO:0000259" key="2">
    <source>
        <dbReference type="PROSITE" id="PS50043"/>
    </source>
</evidence>
<dbReference type="SUPFAM" id="SSF48452">
    <property type="entry name" value="TPR-like"/>
    <property type="match status" value="1"/>
</dbReference>